<keyword evidence="2" id="KW-1185">Reference proteome</keyword>
<organism evidence="1 2">
    <name type="scientific">Neobacillus driksii</name>
    <dbReference type="NCBI Taxonomy" id="3035913"/>
    <lineage>
        <taxon>Bacteria</taxon>
        <taxon>Bacillati</taxon>
        <taxon>Bacillota</taxon>
        <taxon>Bacilli</taxon>
        <taxon>Bacillales</taxon>
        <taxon>Bacillaceae</taxon>
        <taxon>Neobacillus</taxon>
    </lineage>
</organism>
<gene>
    <name evidence="1" type="ORF">P5G62_005840</name>
</gene>
<dbReference type="EMBL" id="JAROBZ020000001">
    <property type="protein sequence ID" value="MFB3166625.1"/>
    <property type="molecule type" value="Genomic_DNA"/>
</dbReference>
<protein>
    <submittedName>
        <fullName evidence="1">Uncharacterized protein</fullName>
    </submittedName>
</protein>
<proteinExistence type="predicted"/>
<reference evidence="1 2" key="1">
    <citation type="submission" date="2024-05" db="EMBL/GenBank/DDBJ databases">
        <authorList>
            <person name="Venkateswaran K."/>
        </authorList>
    </citation>
    <scope>NUCLEOTIDE SEQUENCE [LARGE SCALE GENOMIC DNA]</scope>
    <source>
        <strain evidence="1 2">179-C4-2-HS</strain>
    </source>
</reference>
<dbReference type="Proteomes" id="UP001241748">
    <property type="component" value="Unassembled WGS sequence"/>
</dbReference>
<evidence type="ECO:0000313" key="2">
    <source>
        <dbReference type="Proteomes" id="UP001241748"/>
    </source>
</evidence>
<name>A0ABV4YP50_9BACI</name>
<dbReference type="RefSeq" id="WP_306076918.1">
    <property type="nucleotide sequence ID" value="NZ_JAROBZ020000001.1"/>
</dbReference>
<sequence>MYFNLEVHLCIEGTRMLSKGRYAARRNSEIPLLAYQVVRSIKRETGYRTTLIEKVIVNGTEDISEEVKKIESMPIPPLDNIFW</sequence>
<evidence type="ECO:0000313" key="1">
    <source>
        <dbReference type="EMBL" id="MFB3166625.1"/>
    </source>
</evidence>
<accession>A0ABV4YP50</accession>
<comment type="caution">
    <text evidence="1">The sequence shown here is derived from an EMBL/GenBank/DDBJ whole genome shotgun (WGS) entry which is preliminary data.</text>
</comment>